<dbReference type="OrthoDB" id="1257940at2"/>
<evidence type="ECO:0000313" key="2">
    <source>
        <dbReference type="EMBL" id="SFI13781.1"/>
    </source>
</evidence>
<dbReference type="EMBL" id="FOQT01000002">
    <property type="protein sequence ID" value="SFI13781.1"/>
    <property type="molecule type" value="Genomic_DNA"/>
</dbReference>
<gene>
    <name evidence="2" type="ORF">SAMN05443292_1571</name>
</gene>
<accession>A0A1I3FS84</accession>
<keyword evidence="1" id="KW-0812">Transmembrane</keyword>
<organism evidence="2 3">
    <name type="scientific">Halpernia frigidisoli</name>
    <dbReference type="NCBI Taxonomy" id="1125876"/>
    <lineage>
        <taxon>Bacteria</taxon>
        <taxon>Pseudomonadati</taxon>
        <taxon>Bacteroidota</taxon>
        <taxon>Flavobacteriia</taxon>
        <taxon>Flavobacteriales</taxon>
        <taxon>Weeksellaceae</taxon>
        <taxon>Chryseobacterium group</taxon>
        <taxon>Halpernia</taxon>
    </lineage>
</organism>
<dbReference type="AlphaFoldDB" id="A0A1I3FS84"/>
<keyword evidence="1" id="KW-0472">Membrane</keyword>
<evidence type="ECO:0000256" key="1">
    <source>
        <dbReference type="SAM" id="Phobius"/>
    </source>
</evidence>
<feature type="transmembrane region" description="Helical" evidence="1">
    <location>
        <begin position="15"/>
        <end position="33"/>
    </location>
</feature>
<feature type="transmembrane region" description="Helical" evidence="1">
    <location>
        <begin position="40"/>
        <end position="60"/>
    </location>
</feature>
<dbReference type="Proteomes" id="UP000198931">
    <property type="component" value="Unassembled WGS sequence"/>
</dbReference>
<reference evidence="2 3" key="1">
    <citation type="submission" date="2016-10" db="EMBL/GenBank/DDBJ databases">
        <authorList>
            <person name="de Groot N.N."/>
        </authorList>
    </citation>
    <scope>NUCLEOTIDE SEQUENCE [LARGE SCALE GENOMIC DNA]</scope>
    <source>
        <strain evidence="2 3">DSM 26000</strain>
    </source>
</reference>
<dbReference type="RefSeq" id="WP_090079549.1">
    <property type="nucleotide sequence ID" value="NZ_FOQT01000002.1"/>
</dbReference>
<protein>
    <submittedName>
        <fullName evidence="2">Uncharacterized protein</fullName>
    </submittedName>
</protein>
<dbReference type="STRING" id="1125876.SAMN05443292_1571"/>
<keyword evidence="1" id="KW-1133">Transmembrane helix</keyword>
<sequence>MEEVPIIFYPSKIKVYSTFIISLTFLISCFFIFENRGSIGLCCVIFFGLGTIISLIQIVFPNSSYWQVTEKGIKIKGLIKSSFLPWENIQDFKIGKKFVKFTNEKRVLINLYMLYNKQNLNKTSSISMTGFEGESLDDYFLKYDEVKRILNKKGFNQN</sequence>
<keyword evidence="3" id="KW-1185">Reference proteome</keyword>
<name>A0A1I3FS84_9FLAO</name>
<proteinExistence type="predicted"/>
<evidence type="ECO:0000313" key="3">
    <source>
        <dbReference type="Proteomes" id="UP000198931"/>
    </source>
</evidence>